<evidence type="ECO:0000313" key="8">
    <source>
        <dbReference type="EMBL" id="CAE0498319.1"/>
    </source>
</evidence>
<dbReference type="EMBL" id="HBIP01022388">
    <property type="protein sequence ID" value="CAE0498317.1"/>
    <property type="molecule type" value="Transcribed_RNA"/>
</dbReference>
<dbReference type="GO" id="GO:0006405">
    <property type="term" value="P:RNA export from nucleus"/>
    <property type="evidence" value="ECO:0007669"/>
    <property type="project" value="TreeGrafter"/>
</dbReference>
<evidence type="ECO:0000256" key="4">
    <source>
        <dbReference type="ARBA" id="ARBA00023242"/>
    </source>
</evidence>
<evidence type="ECO:0000256" key="2">
    <source>
        <dbReference type="ARBA" id="ARBA00007373"/>
    </source>
</evidence>
<evidence type="ECO:0000256" key="1">
    <source>
        <dbReference type="ARBA" id="ARBA00004123"/>
    </source>
</evidence>
<evidence type="ECO:0000259" key="5">
    <source>
        <dbReference type="Pfam" id="PF03177"/>
    </source>
</evidence>
<dbReference type="GO" id="GO:0036228">
    <property type="term" value="P:protein localization to nuclear inner membrane"/>
    <property type="evidence" value="ECO:0007669"/>
    <property type="project" value="TreeGrafter"/>
</dbReference>
<dbReference type="Pfam" id="PF08801">
    <property type="entry name" value="Nucleoporin_N"/>
    <property type="match status" value="1"/>
</dbReference>
<comment type="subcellular location">
    <subcellularLocation>
        <location evidence="1">Nucleus</location>
    </subcellularLocation>
</comment>
<comment type="similarity">
    <text evidence="2">Belongs to the non-repetitive/WGA-negative nucleoporin family.</text>
</comment>
<dbReference type="InterPro" id="IPR004870">
    <property type="entry name" value="Nucleoporin_Nup155"/>
</dbReference>
<feature type="domain" description="Nucleoporin Nup133/Nup155-like C-terminal" evidence="5">
    <location>
        <begin position="664"/>
        <end position="1346"/>
    </location>
</feature>
<reference evidence="7" key="1">
    <citation type="submission" date="2021-01" db="EMBL/GenBank/DDBJ databases">
        <authorList>
            <person name="Corre E."/>
            <person name="Pelletier E."/>
            <person name="Niang G."/>
            <person name="Scheremetjew M."/>
            <person name="Finn R."/>
            <person name="Kale V."/>
            <person name="Holt S."/>
            <person name="Cochrane G."/>
            <person name="Meng A."/>
            <person name="Brown T."/>
            <person name="Cohen L."/>
        </authorList>
    </citation>
    <scope>NUCLEOTIDE SEQUENCE</scope>
    <source>
        <strain evidence="7">CCMP1320</strain>
    </source>
</reference>
<keyword evidence="3" id="KW-0813">Transport</keyword>
<dbReference type="InterPro" id="IPR014908">
    <property type="entry name" value="Nucleoporin_Nup133/Nup155_N"/>
</dbReference>
<organism evidence="7">
    <name type="scientific">Dunaliella tertiolecta</name>
    <name type="common">Green alga</name>
    <dbReference type="NCBI Taxonomy" id="3047"/>
    <lineage>
        <taxon>Eukaryota</taxon>
        <taxon>Viridiplantae</taxon>
        <taxon>Chlorophyta</taxon>
        <taxon>core chlorophytes</taxon>
        <taxon>Chlorophyceae</taxon>
        <taxon>CS clade</taxon>
        <taxon>Chlamydomonadales</taxon>
        <taxon>Dunaliellaceae</taxon>
        <taxon>Dunaliella</taxon>
    </lineage>
</organism>
<evidence type="ECO:0000313" key="7">
    <source>
        <dbReference type="EMBL" id="CAE0498317.1"/>
    </source>
</evidence>
<dbReference type="InterPro" id="IPR042538">
    <property type="entry name" value="Nucleoporin_Nup155_C_3"/>
</dbReference>
<dbReference type="Gene3D" id="1.25.40.440">
    <property type="entry name" value="Nucleoporin, helical domain, central subdomain"/>
    <property type="match status" value="1"/>
</dbReference>
<evidence type="ECO:0000259" key="6">
    <source>
        <dbReference type="Pfam" id="PF08801"/>
    </source>
</evidence>
<dbReference type="GO" id="GO:0044611">
    <property type="term" value="C:nuclear pore inner ring"/>
    <property type="evidence" value="ECO:0007669"/>
    <property type="project" value="TreeGrafter"/>
</dbReference>
<keyword evidence="4" id="KW-0539">Nucleus</keyword>
<accession>A0A6S8KX43</accession>
<dbReference type="InterPro" id="IPR042537">
    <property type="entry name" value="Nucleoporin_Nup155_C_2"/>
</dbReference>
<feature type="domain" description="Nucleoporin Nup133/Nup155-like N-terminal" evidence="6">
    <location>
        <begin position="85"/>
        <end position="376"/>
    </location>
</feature>
<dbReference type="Gene3D" id="1.20.58.1780">
    <property type="match status" value="1"/>
</dbReference>
<gene>
    <name evidence="7" type="ORF">DTER00134_LOCUS13390</name>
    <name evidence="8" type="ORF">DTER00134_LOCUS13392</name>
</gene>
<name>A0A6S8KX43_DUNTE</name>
<dbReference type="GO" id="GO:0006606">
    <property type="term" value="P:protein import into nucleus"/>
    <property type="evidence" value="ECO:0007669"/>
    <property type="project" value="TreeGrafter"/>
</dbReference>
<sequence length="1513" mass="160159">MQPWQQGSASGAGAAAAAAAFGSRSFSLESLSESWRHLLSTCGEGSRATYDLYDLLANVRREETYQPAPPGWPSMLRPLSPTLFDLPSMVQEKYRTCQTMCFCGLLPGIRRAWASIDNSLFLWRYDKSGDVPVEYCGEEQAICAVGLVRPRPGVFLEAIQHIIVLCTTTEIVLLGVCPTRRHALASRDGSDDIALQPLPMYTVPSDNVIMTSVATTAAGRIFLGGADGHLYELQYNAADGWGRKRCQKVRLTGRLQQLLPSFLPSIFGLGAASAVHKVVVDDERHILYVLSQPHATIQVFDLGHEGTDPAKKVSELSDFYQAAASATGGRDTFRNPASDKKAAAIKHITPIARSESSKLHLLVVTADGRRVYFTTRYMRSAYFSQYTQTGAVGQAASQGRPETLVAVFARQALPHTGLALGRTTADLARPTPLEVVCAFSSAGNLLLSEATGSDGRTTKLLLSSRNHTLPLAALNVGTMGGSTPGLREMLTELDNFVPGEACAIASSPQPSALGPEVQTAGAQEELIAQLFLPASRYVLISTAGVVELEKRRPIDVLVRVLEERHPDRVRQFFEAYGAPEAAAMCINIASSRPGTYPVDAVREAIAALEEPALVGEPRMPEDALLGGLAGDVGGVRGSVANGGLAGGGIYMGQAVNPNPEPNWSSAHRGLCLYLTRLLAPVWDMHITTTAAPTKAKGADAGGGVLHCSFSARTMAALIERLHCLDMFLTDFINRRQQQGYSARYSPKQGSSISFGGGYAPTAGGLFGPAYQEDMQNGGMAVAQQAAKRQRLNHAAQLEDERTSRTRALAAKAREALTLLQLLASNNLGRLAARIDQGAQRMLKSMNLRDLVYDADGETVAAKLISVLITQQLDNAAASAGGTAAALGGAVSGVEEVAVMLQKNCPSYFKEDDRAFYQASAKLKAAEAAPNASTRAALVSDALATLSRVPLACNLEYLVSQLAYLRCYEGIVDVPLRAAAAADPIGAALRPEAGAAHEEAKQRRRAAYQHIFSTLRMLVSGEGNPGAAAGSGPDAQKGLTSQERASFKSALLKAAFKSGDVFFLECLYDAMIAMGDATTLLSSDPPHLERFLAEHSGLATATGYGSSVVYLPNNGAPVGPLSRRQVQLAELLAKLHIGKRRFQEAASVYAALASRRSGPGESSVGLEERVSALQAAVLQAKSVGNSGLVDKLEADARLMSYQAQVAQRLEARRVSLGPESEEEASELGRQASDLATGLRDVSELYNDYAQPHKMWDVCLQLIDFAGSAVDAALVRQLWDHALLAAADHPESAIMGDSTSQLPSALSPPLGRGAGAGLTVRMSAVAALVERLGSQFFPSEASFPATHVAFRMEQVAAGLWPTAHAAATTAADGYKGDAMARAILGACHNSLPAALRVYELLLARRAPGVPEAELAQVRLKVSLLRSLAHLCRAAQAEVVSALVAPGLPAADGLALATGMGPGRAAGPQAALTLAHREAGNLADACERYALEARRLGDAEAEELAGVFDAVKAAAR</sequence>
<dbReference type="Gene3D" id="1.25.40.450">
    <property type="entry name" value="Nucleoporin, helical domain, N-terminal subdomain"/>
    <property type="match status" value="1"/>
</dbReference>
<dbReference type="InterPro" id="IPR042533">
    <property type="entry name" value="Nucleoporin_Nup155_C_1"/>
</dbReference>
<evidence type="ECO:0000256" key="3">
    <source>
        <dbReference type="ARBA" id="ARBA00022448"/>
    </source>
</evidence>
<dbReference type="GO" id="GO:0000972">
    <property type="term" value="P:transcription-dependent tethering of RNA polymerase II gene DNA at nuclear periphery"/>
    <property type="evidence" value="ECO:0007669"/>
    <property type="project" value="TreeGrafter"/>
</dbReference>
<dbReference type="PANTHER" id="PTHR10350:SF6">
    <property type="entry name" value="NUCLEAR PORE COMPLEX PROTEIN NUP155"/>
    <property type="match status" value="1"/>
</dbReference>
<dbReference type="EMBL" id="HBIP01022390">
    <property type="protein sequence ID" value="CAE0498319.1"/>
    <property type="molecule type" value="Transcribed_RNA"/>
</dbReference>
<proteinExistence type="inferred from homology"/>
<protein>
    <submittedName>
        <fullName evidence="7">Uncharacterized protein</fullName>
    </submittedName>
</protein>
<dbReference type="GO" id="GO:0017056">
    <property type="term" value="F:structural constituent of nuclear pore"/>
    <property type="evidence" value="ECO:0007669"/>
    <property type="project" value="InterPro"/>
</dbReference>
<dbReference type="Pfam" id="PF03177">
    <property type="entry name" value="Nucleoporin_C"/>
    <property type="match status" value="1"/>
</dbReference>
<dbReference type="PANTHER" id="PTHR10350">
    <property type="entry name" value="NUCLEAR PORE COMPLEX PROTEIN NUP155"/>
    <property type="match status" value="1"/>
</dbReference>
<dbReference type="InterPro" id="IPR007187">
    <property type="entry name" value="Nucleoporin_Nup133/Nup155_C"/>
</dbReference>
<dbReference type="Gene3D" id="1.20.120.1880">
    <property type="entry name" value="Nucleoporin, helical C-terminal domain"/>
    <property type="match status" value="1"/>
</dbReference>